<proteinExistence type="predicted"/>
<gene>
    <name evidence="3" type="ORF">ENG92_03235</name>
</gene>
<dbReference type="InterPro" id="IPR013580">
    <property type="entry name" value="LI-POR_suB-like_C"/>
</dbReference>
<feature type="domain" description="Light-independent protochlorophyllide reductase subunit B-like C-terminal" evidence="2">
    <location>
        <begin position="214"/>
        <end position="256"/>
    </location>
</feature>
<evidence type="ECO:0000256" key="1">
    <source>
        <dbReference type="SAM" id="MobiDB-lite"/>
    </source>
</evidence>
<evidence type="ECO:0000259" key="2">
    <source>
        <dbReference type="Pfam" id="PF08369"/>
    </source>
</evidence>
<reference evidence="3" key="1">
    <citation type="journal article" date="2020" name="mSystems">
        <title>Genome- and Community-Level Interaction Insights into Carbon Utilization and Element Cycling Functions of Hydrothermarchaeota in Hydrothermal Sediment.</title>
        <authorList>
            <person name="Zhou Z."/>
            <person name="Liu Y."/>
            <person name="Xu W."/>
            <person name="Pan J."/>
            <person name="Luo Z.H."/>
            <person name="Li M."/>
        </authorList>
    </citation>
    <scope>NUCLEOTIDE SEQUENCE [LARGE SCALE GENOMIC DNA]</scope>
    <source>
        <strain evidence="3">HyVt-26</strain>
    </source>
</reference>
<dbReference type="Pfam" id="PF08369">
    <property type="entry name" value="PCP_red"/>
    <property type="match status" value="2"/>
</dbReference>
<dbReference type="GO" id="GO:0015979">
    <property type="term" value="P:photosynthesis"/>
    <property type="evidence" value="ECO:0007669"/>
    <property type="project" value="InterPro"/>
</dbReference>
<feature type="domain" description="Light-independent protochlorophyllide reductase subunit B-like C-terminal" evidence="2">
    <location>
        <begin position="51"/>
        <end position="94"/>
    </location>
</feature>
<feature type="non-terminal residue" evidence="3">
    <location>
        <position position="1"/>
    </location>
</feature>
<dbReference type="Gene3D" id="1.10.8.550">
    <property type="entry name" value="Proto-chlorophyllide reductase 57 kD subunit B"/>
    <property type="match status" value="2"/>
</dbReference>
<protein>
    <submittedName>
        <fullName evidence="3">Universal stress protein UspA</fullName>
    </submittedName>
</protein>
<sequence>ILGTTGIHADAELDIGGNTEYLLNDAPCAVLLSQRQYQPQVDRLASISTSWTQEAETRMERVPSFVRAMARMAILRYAQEKGHTVITESIVEEATTQLMPGHAEQAMGEIIHAYDRGELKRKPDGSKVMRWSDEATALLLTVKDLSLRGNLSMRAEKKARTVNSQTVETEHLQAFLDDDIATAQLQPHADAAHQPGNQSTVDMEAATKASSLQWQAAALARLMRVPEGFMRDSCKQKIEAQAITQGLKQVTLAAVEDGLAKAREAMQAQIQAQQHGRESPQQSRCPFAKTRQQSDTEDE</sequence>
<dbReference type="InterPro" id="IPR042298">
    <property type="entry name" value="P-CP_red_C"/>
</dbReference>
<dbReference type="EMBL" id="DRCV01000145">
    <property type="protein sequence ID" value="HDK38012.1"/>
    <property type="molecule type" value="Genomic_DNA"/>
</dbReference>
<dbReference type="GO" id="GO:0015995">
    <property type="term" value="P:chlorophyll biosynthetic process"/>
    <property type="evidence" value="ECO:0007669"/>
    <property type="project" value="InterPro"/>
</dbReference>
<evidence type="ECO:0000313" key="3">
    <source>
        <dbReference type="EMBL" id="HDK38012.1"/>
    </source>
</evidence>
<dbReference type="GO" id="GO:0016491">
    <property type="term" value="F:oxidoreductase activity"/>
    <property type="evidence" value="ECO:0007669"/>
    <property type="project" value="InterPro"/>
</dbReference>
<feature type="region of interest" description="Disordered" evidence="1">
    <location>
        <begin position="269"/>
        <end position="299"/>
    </location>
</feature>
<dbReference type="Proteomes" id="UP000885822">
    <property type="component" value="Unassembled WGS sequence"/>
</dbReference>
<accession>A0A831K3I1</accession>
<dbReference type="AlphaFoldDB" id="A0A831K3I1"/>
<comment type="caution">
    <text evidence="3">The sequence shown here is derived from an EMBL/GenBank/DDBJ whole genome shotgun (WGS) entry which is preliminary data.</text>
</comment>
<name>A0A831K3I1_9GAMM</name>
<organism evidence="3">
    <name type="scientific">Thiolapillus brandeum</name>
    <dbReference type="NCBI Taxonomy" id="1076588"/>
    <lineage>
        <taxon>Bacteria</taxon>
        <taxon>Pseudomonadati</taxon>
        <taxon>Pseudomonadota</taxon>
        <taxon>Gammaproteobacteria</taxon>
        <taxon>Chromatiales</taxon>
        <taxon>Sedimenticolaceae</taxon>
        <taxon>Thiolapillus</taxon>
    </lineage>
</organism>
<feature type="compositionally biased region" description="Polar residues" evidence="1">
    <location>
        <begin position="269"/>
        <end position="284"/>
    </location>
</feature>